<feature type="compositionally biased region" description="Basic and acidic residues" evidence="1">
    <location>
        <begin position="1"/>
        <end position="10"/>
    </location>
</feature>
<name>A0A915MYK0_MELJA</name>
<organism evidence="2 3">
    <name type="scientific">Meloidogyne javanica</name>
    <name type="common">Root-knot nematode worm</name>
    <dbReference type="NCBI Taxonomy" id="6303"/>
    <lineage>
        <taxon>Eukaryota</taxon>
        <taxon>Metazoa</taxon>
        <taxon>Ecdysozoa</taxon>
        <taxon>Nematoda</taxon>
        <taxon>Chromadorea</taxon>
        <taxon>Rhabditida</taxon>
        <taxon>Tylenchina</taxon>
        <taxon>Tylenchomorpha</taxon>
        <taxon>Tylenchoidea</taxon>
        <taxon>Meloidogynidae</taxon>
        <taxon>Meloidogyninae</taxon>
        <taxon>Meloidogyne</taxon>
        <taxon>Meloidogyne incognita group</taxon>
    </lineage>
</organism>
<dbReference type="Proteomes" id="UP000887561">
    <property type="component" value="Unplaced"/>
</dbReference>
<evidence type="ECO:0000313" key="3">
    <source>
        <dbReference type="WBParaSite" id="scaffold557_cov159.g1324"/>
    </source>
</evidence>
<feature type="compositionally biased region" description="Low complexity" evidence="1">
    <location>
        <begin position="219"/>
        <end position="237"/>
    </location>
</feature>
<keyword evidence="2" id="KW-1185">Reference proteome</keyword>
<feature type="compositionally biased region" description="Basic residues" evidence="1">
    <location>
        <begin position="37"/>
        <end position="49"/>
    </location>
</feature>
<sequence>ASNKKEHEQKFTPPSTSSFTQHHQSTSTSSTSFKAKITIKRRPVAKRYGKNIDQICSTSTGGNRRSSSSSSNNGGGLKKRGMKKKNVVKKVKKNDSSFASDTSFFHSYGGRRSSTPFLGKDVQLFICIHCPAGSHLKYTNENDYRLHVLARHRIVTNDYCDKFFDDQQQNALERATEWVVHRLEVHGTECEENCATIIEKIFASPTHKNGKKRKKMGVKKSNSSSAGASSGSSGSSVKVKKEI</sequence>
<feature type="region of interest" description="Disordered" evidence="1">
    <location>
        <begin position="1"/>
        <end position="94"/>
    </location>
</feature>
<reference evidence="3" key="1">
    <citation type="submission" date="2022-11" db="UniProtKB">
        <authorList>
            <consortium name="WormBaseParasite"/>
        </authorList>
    </citation>
    <scope>IDENTIFICATION</scope>
</reference>
<protein>
    <submittedName>
        <fullName evidence="3">C2H2-type domain-containing protein</fullName>
    </submittedName>
</protein>
<dbReference type="WBParaSite" id="scaffold557_cov159.g1324">
    <property type="protein sequence ID" value="scaffold557_cov159.g1324"/>
    <property type="gene ID" value="scaffold557_cov159.g1324"/>
</dbReference>
<proteinExistence type="predicted"/>
<evidence type="ECO:0000256" key="1">
    <source>
        <dbReference type="SAM" id="MobiDB-lite"/>
    </source>
</evidence>
<feature type="compositionally biased region" description="Low complexity" evidence="1">
    <location>
        <begin position="15"/>
        <end position="33"/>
    </location>
</feature>
<feature type="region of interest" description="Disordered" evidence="1">
    <location>
        <begin position="207"/>
        <end position="243"/>
    </location>
</feature>
<feature type="compositionally biased region" description="Basic residues" evidence="1">
    <location>
        <begin position="77"/>
        <end position="92"/>
    </location>
</feature>
<feature type="compositionally biased region" description="Basic residues" evidence="1">
    <location>
        <begin position="208"/>
        <end position="218"/>
    </location>
</feature>
<dbReference type="AlphaFoldDB" id="A0A915MYK0"/>
<evidence type="ECO:0000313" key="2">
    <source>
        <dbReference type="Proteomes" id="UP000887561"/>
    </source>
</evidence>
<accession>A0A915MYK0</accession>
<feature type="compositionally biased region" description="Low complexity" evidence="1">
    <location>
        <begin position="57"/>
        <end position="72"/>
    </location>
</feature>